<evidence type="ECO:0000256" key="1">
    <source>
        <dbReference type="SAM" id="Phobius"/>
    </source>
</evidence>
<sequence length="39" mass="4810">MLQLFNYVHTSLMKVIFKRILGKLFILGFFCVWRPWFCL</sequence>
<protein>
    <submittedName>
        <fullName evidence="2">Uncharacterized protein</fullName>
    </submittedName>
</protein>
<reference evidence="2" key="1">
    <citation type="submission" date="2014-09" db="EMBL/GenBank/DDBJ databases">
        <authorList>
            <person name="Magalhaes I.L.F."/>
            <person name="Oliveira U."/>
            <person name="Santos F.R."/>
            <person name="Vidigal T.H.D.A."/>
            <person name="Brescovit A.D."/>
            <person name="Santos A.J."/>
        </authorList>
    </citation>
    <scope>NUCLEOTIDE SEQUENCE</scope>
    <source>
        <tissue evidence="2">Shoot tissue taken approximately 20 cm above the soil surface</tissue>
    </source>
</reference>
<evidence type="ECO:0000313" key="2">
    <source>
        <dbReference type="EMBL" id="JAE30736.1"/>
    </source>
</evidence>
<dbReference type="AlphaFoldDB" id="A0A0A9H795"/>
<feature type="transmembrane region" description="Helical" evidence="1">
    <location>
        <begin position="20"/>
        <end position="37"/>
    </location>
</feature>
<proteinExistence type="predicted"/>
<keyword evidence="1" id="KW-0472">Membrane</keyword>
<dbReference type="EMBL" id="GBRH01167160">
    <property type="protein sequence ID" value="JAE30736.1"/>
    <property type="molecule type" value="Transcribed_RNA"/>
</dbReference>
<reference evidence="2" key="2">
    <citation type="journal article" date="2015" name="Data Brief">
        <title>Shoot transcriptome of the giant reed, Arundo donax.</title>
        <authorList>
            <person name="Barrero R.A."/>
            <person name="Guerrero F.D."/>
            <person name="Moolhuijzen P."/>
            <person name="Goolsby J.A."/>
            <person name="Tidwell J."/>
            <person name="Bellgard S.E."/>
            <person name="Bellgard M.I."/>
        </authorList>
    </citation>
    <scope>NUCLEOTIDE SEQUENCE</scope>
    <source>
        <tissue evidence="2">Shoot tissue taken approximately 20 cm above the soil surface</tissue>
    </source>
</reference>
<name>A0A0A9H795_ARUDO</name>
<organism evidence="2">
    <name type="scientific">Arundo donax</name>
    <name type="common">Giant reed</name>
    <name type="synonym">Donax arundinaceus</name>
    <dbReference type="NCBI Taxonomy" id="35708"/>
    <lineage>
        <taxon>Eukaryota</taxon>
        <taxon>Viridiplantae</taxon>
        <taxon>Streptophyta</taxon>
        <taxon>Embryophyta</taxon>
        <taxon>Tracheophyta</taxon>
        <taxon>Spermatophyta</taxon>
        <taxon>Magnoliopsida</taxon>
        <taxon>Liliopsida</taxon>
        <taxon>Poales</taxon>
        <taxon>Poaceae</taxon>
        <taxon>PACMAD clade</taxon>
        <taxon>Arundinoideae</taxon>
        <taxon>Arundineae</taxon>
        <taxon>Arundo</taxon>
    </lineage>
</organism>
<keyword evidence="1" id="KW-0812">Transmembrane</keyword>
<keyword evidence="1" id="KW-1133">Transmembrane helix</keyword>
<accession>A0A0A9H795</accession>